<keyword evidence="3" id="KW-1185">Reference proteome</keyword>
<accession>A0ABN2GMA6</accession>
<gene>
    <name evidence="2" type="ORF">GCM10009733_082610</name>
</gene>
<protein>
    <submittedName>
        <fullName evidence="2">Uncharacterized protein</fullName>
    </submittedName>
</protein>
<evidence type="ECO:0000313" key="3">
    <source>
        <dbReference type="Proteomes" id="UP001500064"/>
    </source>
</evidence>
<dbReference type="EMBL" id="BAAAMU010000094">
    <property type="protein sequence ID" value="GAA1672943.1"/>
    <property type="molecule type" value="Genomic_DNA"/>
</dbReference>
<evidence type="ECO:0000256" key="1">
    <source>
        <dbReference type="SAM" id="MobiDB-lite"/>
    </source>
</evidence>
<name>A0ABN2GMA6_9ACTN</name>
<comment type="caution">
    <text evidence="2">The sequence shown here is derived from an EMBL/GenBank/DDBJ whole genome shotgun (WGS) entry which is preliminary data.</text>
</comment>
<dbReference type="Proteomes" id="UP001500064">
    <property type="component" value="Unassembled WGS sequence"/>
</dbReference>
<proteinExistence type="predicted"/>
<feature type="region of interest" description="Disordered" evidence="1">
    <location>
        <begin position="32"/>
        <end position="56"/>
    </location>
</feature>
<organism evidence="2 3">
    <name type="scientific">Nonomuraea maheshkhaliensis</name>
    <dbReference type="NCBI Taxonomy" id="419590"/>
    <lineage>
        <taxon>Bacteria</taxon>
        <taxon>Bacillati</taxon>
        <taxon>Actinomycetota</taxon>
        <taxon>Actinomycetes</taxon>
        <taxon>Streptosporangiales</taxon>
        <taxon>Streptosporangiaceae</taxon>
        <taxon>Nonomuraea</taxon>
    </lineage>
</organism>
<feature type="compositionally biased region" description="Basic and acidic residues" evidence="1">
    <location>
        <begin position="32"/>
        <end position="41"/>
    </location>
</feature>
<reference evidence="2 3" key="1">
    <citation type="journal article" date="2019" name="Int. J. Syst. Evol. Microbiol.">
        <title>The Global Catalogue of Microorganisms (GCM) 10K type strain sequencing project: providing services to taxonomists for standard genome sequencing and annotation.</title>
        <authorList>
            <consortium name="The Broad Institute Genomics Platform"/>
            <consortium name="The Broad Institute Genome Sequencing Center for Infectious Disease"/>
            <person name="Wu L."/>
            <person name="Ma J."/>
        </authorList>
    </citation>
    <scope>NUCLEOTIDE SEQUENCE [LARGE SCALE GENOMIC DNA]</scope>
    <source>
        <strain evidence="2 3">JCM 13929</strain>
    </source>
</reference>
<evidence type="ECO:0000313" key="2">
    <source>
        <dbReference type="EMBL" id="GAA1672943.1"/>
    </source>
</evidence>
<sequence>MVQGHRLVRAQQQDREQFALAVPEIEHLTVRADLDPPENPKPHHAPTLCPFRPVGQ</sequence>